<dbReference type="Proteomes" id="UP000000927">
    <property type="component" value="Chromosome"/>
</dbReference>
<protein>
    <recommendedName>
        <fullName evidence="3">NusG-like N-terminal domain-containing protein</fullName>
    </recommendedName>
</protein>
<sequence length="292" mass="32566">MSVILSVYYGGFLRPELQMGRKSSRFFCVLLIPDASGFVPDFMSMKKDSSVIENRVETLIAKEGSCGGAIKKNTGVIRRLRSTKDGRVRLTVTAANAEKPFDPTAWYVAEVKRYSELKCRDMLNAPGKFAFPVEAYAATQALLLRRIAATEELKAVKEKLIIHGKVFIRVADKSHRVDLLKGCPYLKCFVKDASLNRTVNDFTDFARVPDLQIQQLRQLLSLADGPVEYCDVVPQLHDKVKIIGGQLSKGKLFKDVKGEVTMTSGRKYATVILDGIGCFKLRLPASHLAKYK</sequence>
<organism evidence="1 2">
    <name type="scientific">Xylanibacter ruminicola (strain ATCC 19189 / DSM 19721 / CIP 105475 / JCM 8958 / 23)</name>
    <name type="common">Prevotella ruminicola</name>
    <dbReference type="NCBI Taxonomy" id="264731"/>
    <lineage>
        <taxon>Bacteria</taxon>
        <taxon>Pseudomonadati</taxon>
        <taxon>Bacteroidota</taxon>
        <taxon>Bacteroidia</taxon>
        <taxon>Bacteroidales</taxon>
        <taxon>Prevotellaceae</taxon>
        <taxon>Xylanibacter</taxon>
    </lineage>
</organism>
<keyword evidence="2" id="KW-1185">Reference proteome</keyword>
<evidence type="ECO:0000313" key="2">
    <source>
        <dbReference type="Proteomes" id="UP000000927"/>
    </source>
</evidence>
<dbReference type="EMBL" id="CP002006">
    <property type="protein sequence ID" value="ADE81800.1"/>
    <property type="molecule type" value="Genomic_DNA"/>
</dbReference>
<dbReference type="KEGG" id="pru:PRU_0432"/>
<gene>
    <name evidence="1" type="ordered locus">PRU_0432</name>
</gene>
<reference evidence="1 2" key="1">
    <citation type="journal article" date="2010" name="Microb. Ecol.">
        <title>Comparative genome analysis of Prevotella ruminicola and Prevotella bryantii: insights into their environmental niche.</title>
        <authorList>
            <consortium name="North American Consortium for Rumen Bacteria"/>
            <person name="Purushe J."/>
            <person name="Fouts D.E."/>
            <person name="Morrison M."/>
            <person name="White B.A."/>
            <person name="Mackie R.I."/>
            <person name="Coutinho P.M."/>
            <person name="Henrissat B."/>
            <person name="Nelson K.E."/>
        </authorList>
    </citation>
    <scope>NUCLEOTIDE SEQUENCE [LARGE SCALE GENOMIC DNA]</scope>
    <source>
        <strain evidence="2">ATCC 19189 / JCM 8958 / 23</strain>
    </source>
</reference>
<evidence type="ECO:0000313" key="1">
    <source>
        <dbReference type="EMBL" id="ADE81800.1"/>
    </source>
</evidence>
<accession>D5EX39</accession>
<dbReference type="AlphaFoldDB" id="D5EX39"/>
<name>D5EX39_XYLR2</name>
<dbReference type="HOGENOM" id="CLU_952677_0_0_10"/>
<proteinExistence type="predicted"/>
<evidence type="ECO:0008006" key="3">
    <source>
        <dbReference type="Google" id="ProtNLM"/>
    </source>
</evidence>